<evidence type="ECO:0000313" key="5">
    <source>
        <dbReference type="EMBL" id="CAH1251866.1"/>
    </source>
</evidence>
<accession>A0A8K0EI53</accession>
<dbReference type="AlphaFoldDB" id="A0A8K0EI53"/>
<dbReference type="Proteomes" id="UP000838412">
    <property type="component" value="Chromosome 19"/>
</dbReference>
<dbReference type="NCBIfam" id="NF041360">
    <property type="entry name" value="GntF_guanitoxin"/>
    <property type="match status" value="1"/>
</dbReference>
<dbReference type="PANTHER" id="PTHR10867:SF17">
    <property type="entry name" value="NICOTINAMIDE N-METHYLTRANSFERASE"/>
    <property type="match status" value="1"/>
</dbReference>
<dbReference type="GO" id="GO:0008170">
    <property type="term" value="F:N-methyltransferase activity"/>
    <property type="evidence" value="ECO:0007669"/>
    <property type="project" value="TreeGrafter"/>
</dbReference>
<dbReference type="SUPFAM" id="SSF53335">
    <property type="entry name" value="S-adenosyl-L-methionine-dependent methyltransferases"/>
    <property type="match status" value="1"/>
</dbReference>
<dbReference type="PANTHER" id="PTHR10867">
    <property type="entry name" value="NNMT/PNMT/TEMT FAMILY MEMBER"/>
    <property type="match status" value="1"/>
</dbReference>
<dbReference type="OrthoDB" id="10050085at2759"/>
<organism evidence="5 6">
    <name type="scientific">Branchiostoma lanceolatum</name>
    <name type="common">Common lancelet</name>
    <name type="synonym">Amphioxus lanceolatum</name>
    <dbReference type="NCBI Taxonomy" id="7740"/>
    <lineage>
        <taxon>Eukaryota</taxon>
        <taxon>Metazoa</taxon>
        <taxon>Chordata</taxon>
        <taxon>Cephalochordata</taxon>
        <taxon>Leptocardii</taxon>
        <taxon>Amphioxiformes</taxon>
        <taxon>Branchiostomatidae</taxon>
        <taxon>Branchiostoma</taxon>
    </lineage>
</organism>
<dbReference type="EMBL" id="OV696704">
    <property type="protein sequence ID" value="CAH1251866.1"/>
    <property type="molecule type" value="Genomic_DNA"/>
</dbReference>
<keyword evidence="3" id="KW-0808">Transferase</keyword>
<keyword evidence="2" id="KW-0489">Methyltransferase</keyword>
<name>A0A8K0EI53_BRALA</name>
<comment type="similarity">
    <text evidence="1">Belongs to the class I-like SAM-binding methyltransferase superfamily. NNMT/PNMT/TEMT family.</text>
</comment>
<dbReference type="InterPro" id="IPR000940">
    <property type="entry name" value="NNMT_TEMT_trans"/>
</dbReference>
<dbReference type="CDD" id="cd02440">
    <property type="entry name" value="AdoMet_MTases"/>
    <property type="match status" value="1"/>
</dbReference>
<dbReference type="Pfam" id="PF01234">
    <property type="entry name" value="NNMT_PNMT_TEMT"/>
    <property type="match status" value="1"/>
</dbReference>
<evidence type="ECO:0000256" key="4">
    <source>
        <dbReference type="ARBA" id="ARBA00022691"/>
    </source>
</evidence>
<evidence type="ECO:0000256" key="1">
    <source>
        <dbReference type="ARBA" id="ARBA00007996"/>
    </source>
</evidence>
<dbReference type="PROSITE" id="PS51681">
    <property type="entry name" value="SAM_MT_NNMT_PNMT_TEMT"/>
    <property type="match status" value="1"/>
</dbReference>
<dbReference type="GO" id="GO:0032259">
    <property type="term" value="P:methylation"/>
    <property type="evidence" value="ECO:0007669"/>
    <property type="project" value="UniProtKB-KW"/>
</dbReference>
<evidence type="ECO:0000256" key="2">
    <source>
        <dbReference type="ARBA" id="ARBA00022603"/>
    </source>
</evidence>
<keyword evidence="6" id="KW-1185">Reference proteome</keyword>
<evidence type="ECO:0000313" key="6">
    <source>
        <dbReference type="Proteomes" id="UP000838412"/>
    </source>
</evidence>
<reference evidence="5" key="1">
    <citation type="submission" date="2022-01" db="EMBL/GenBank/DDBJ databases">
        <authorList>
            <person name="Braso-Vives M."/>
        </authorList>
    </citation>
    <scope>NUCLEOTIDE SEQUENCE</scope>
</reference>
<protein>
    <submittedName>
        <fullName evidence="5">NNMT protein</fullName>
    </submittedName>
</protein>
<sequence>MSQETKDVRSLDDARGYLEEYFSPLMCEIPDEGQSGLKCIDILHDVFNSGEVKGKRLIDVGCGPAIYQFISASRFFSEIVCAEYSESGRAEIEKWVAEDPAAFDWSEYVQYFCDMEGTRDIWEDRQKQLRQAIKAVVPCDVHKPNPIEPIQMEPFDVVMTLFCIETACTDRKSYTAAVQNVSTLLKPGGTLILQTYIGASFYAVGGVRHPTVKLDVDFVLQTITDAGFDDVKCSYYPAAKREHYTTSDVTALLHLTAKKM</sequence>
<proteinExistence type="inferred from homology"/>
<keyword evidence="4" id="KW-0949">S-adenosyl-L-methionine</keyword>
<dbReference type="Gene3D" id="3.40.50.150">
    <property type="entry name" value="Vaccinia Virus protein VP39"/>
    <property type="match status" value="1"/>
</dbReference>
<gene>
    <name evidence="5" type="primary">NNMT</name>
    <name evidence="5" type="ORF">BLAG_LOCUS12109</name>
</gene>
<evidence type="ECO:0000256" key="3">
    <source>
        <dbReference type="ARBA" id="ARBA00022679"/>
    </source>
</evidence>
<dbReference type="InterPro" id="IPR053384">
    <property type="entry name" value="SAM-dep_methyltransferase"/>
</dbReference>
<dbReference type="GO" id="GO:0005829">
    <property type="term" value="C:cytosol"/>
    <property type="evidence" value="ECO:0007669"/>
    <property type="project" value="TreeGrafter"/>
</dbReference>
<dbReference type="InterPro" id="IPR029063">
    <property type="entry name" value="SAM-dependent_MTases_sf"/>
</dbReference>